<dbReference type="InterPro" id="IPR003425">
    <property type="entry name" value="CCB3/YggT"/>
</dbReference>
<evidence type="ECO:0000313" key="4">
    <source>
        <dbReference type="Proteomes" id="UP001321477"/>
    </source>
</evidence>
<feature type="transmembrane region" description="Helical" evidence="2">
    <location>
        <begin position="30"/>
        <end position="52"/>
    </location>
</feature>
<dbReference type="Proteomes" id="UP001321477">
    <property type="component" value="Chromosome"/>
</dbReference>
<evidence type="ECO:0000313" key="3">
    <source>
        <dbReference type="EMBL" id="BDZ55399.1"/>
    </source>
</evidence>
<organism evidence="3 4">
    <name type="scientific">Agromyces marinus</name>
    <dbReference type="NCBI Taxonomy" id="1389020"/>
    <lineage>
        <taxon>Bacteria</taxon>
        <taxon>Bacillati</taxon>
        <taxon>Actinomycetota</taxon>
        <taxon>Actinomycetes</taxon>
        <taxon>Micrococcales</taxon>
        <taxon>Microbacteriaceae</taxon>
        <taxon>Agromyces</taxon>
    </lineage>
</organism>
<reference evidence="4" key="1">
    <citation type="journal article" date="2019" name="Int. J. Syst. Evol. Microbiol.">
        <title>The Global Catalogue of Microorganisms (GCM) 10K type strain sequencing project: providing services to taxonomists for standard genome sequencing and annotation.</title>
        <authorList>
            <consortium name="The Broad Institute Genomics Platform"/>
            <consortium name="The Broad Institute Genome Sequencing Center for Infectious Disease"/>
            <person name="Wu L."/>
            <person name="Ma J."/>
        </authorList>
    </citation>
    <scope>NUCLEOTIDE SEQUENCE [LARGE SCALE GENOMIC DNA]</scope>
    <source>
        <strain evidence="4">NBRC 109019</strain>
    </source>
</reference>
<keyword evidence="2" id="KW-0472">Membrane</keyword>
<dbReference type="EMBL" id="AP027734">
    <property type="protein sequence ID" value="BDZ55399.1"/>
    <property type="molecule type" value="Genomic_DNA"/>
</dbReference>
<protein>
    <recommendedName>
        <fullName evidence="5">YggT family protein</fullName>
    </recommendedName>
</protein>
<evidence type="ECO:0000256" key="1">
    <source>
        <dbReference type="SAM" id="MobiDB-lite"/>
    </source>
</evidence>
<name>A0ABM8H3M1_9MICO</name>
<feature type="compositionally biased region" description="Pro residues" evidence="1">
    <location>
        <begin position="172"/>
        <end position="182"/>
    </location>
</feature>
<dbReference type="RefSeq" id="WP_234659806.1">
    <property type="nucleotide sequence ID" value="NZ_AP027734.1"/>
</dbReference>
<feature type="region of interest" description="Disordered" evidence="1">
    <location>
        <begin position="147"/>
        <end position="182"/>
    </location>
</feature>
<sequence length="182" mass="19655">MTTTESGTASTAPAEWKPPWYLRLLKGAAWVLYAWVLVGIVALALRVFLLAFSANPDAAFTAFVYRVSEDFMRPFRGIFPTPEIGETGYLDVSAIFAIIMYLLLAGLVGAGIAALARRIERAERRHRDEVNRAWMARHVASADPAYHVRIEAESPPPGPAQPGSTSAQPGPAQAPPGSTPLP</sequence>
<keyword evidence="4" id="KW-1185">Reference proteome</keyword>
<keyword evidence="2" id="KW-0812">Transmembrane</keyword>
<feature type="transmembrane region" description="Helical" evidence="2">
    <location>
        <begin position="94"/>
        <end position="116"/>
    </location>
</feature>
<gene>
    <name evidence="3" type="ORF">GCM10025870_24720</name>
</gene>
<dbReference type="Pfam" id="PF02325">
    <property type="entry name" value="CCB3_YggT"/>
    <property type="match status" value="1"/>
</dbReference>
<accession>A0ABM8H3M1</accession>
<proteinExistence type="predicted"/>
<evidence type="ECO:0000256" key="2">
    <source>
        <dbReference type="SAM" id="Phobius"/>
    </source>
</evidence>
<keyword evidence="2" id="KW-1133">Transmembrane helix</keyword>
<evidence type="ECO:0008006" key="5">
    <source>
        <dbReference type="Google" id="ProtNLM"/>
    </source>
</evidence>